<evidence type="ECO:0000256" key="1">
    <source>
        <dbReference type="SAM" id="Phobius"/>
    </source>
</evidence>
<evidence type="ECO:0000259" key="3">
    <source>
        <dbReference type="PROSITE" id="PS50213"/>
    </source>
</evidence>
<dbReference type="EMBL" id="ML121549">
    <property type="protein sequence ID" value="RPB22904.1"/>
    <property type="molecule type" value="Genomic_DNA"/>
</dbReference>
<feature type="chain" id="PRO_5018217911" evidence="2">
    <location>
        <begin position="21"/>
        <end position="403"/>
    </location>
</feature>
<dbReference type="InParanoid" id="A0A3N4LJ22"/>
<evidence type="ECO:0000313" key="4">
    <source>
        <dbReference type="EMBL" id="RPB22904.1"/>
    </source>
</evidence>
<protein>
    <submittedName>
        <fullName evidence="4">Fasciclin-domain-containing protein</fullName>
    </submittedName>
</protein>
<gene>
    <name evidence="4" type="ORF">L211DRAFT_826472</name>
</gene>
<feature type="domain" description="FAS1" evidence="3">
    <location>
        <begin position="176"/>
        <end position="314"/>
    </location>
</feature>
<dbReference type="Gene3D" id="2.30.180.10">
    <property type="entry name" value="FAS1 domain"/>
    <property type="match status" value="2"/>
</dbReference>
<dbReference type="PANTHER" id="PTHR10900">
    <property type="entry name" value="PERIOSTIN-RELATED"/>
    <property type="match status" value="1"/>
</dbReference>
<dbReference type="Pfam" id="PF02469">
    <property type="entry name" value="Fasciclin"/>
    <property type="match status" value="2"/>
</dbReference>
<organism evidence="4 5">
    <name type="scientific">Terfezia boudieri ATCC MYA-4762</name>
    <dbReference type="NCBI Taxonomy" id="1051890"/>
    <lineage>
        <taxon>Eukaryota</taxon>
        <taxon>Fungi</taxon>
        <taxon>Dikarya</taxon>
        <taxon>Ascomycota</taxon>
        <taxon>Pezizomycotina</taxon>
        <taxon>Pezizomycetes</taxon>
        <taxon>Pezizales</taxon>
        <taxon>Pezizaceae</taxon>
        <taxon>Terfezia</taxon>
    </lineage>
</organism>
<sequence length="403" mass="42326">MQLNSAFCSLFAVTFTAVYGQSAAPNLTSILSSIPELASVNDLVLATPALLELLMNWPTNLTIVAPSNGAFDELKWINSTARDSASTVGNSIDIIEAILFYHILNGRYLSSLFVQGNTAVASTLLMNNTFANLPNNAPQVILGRNDGIVTFYSGLGIGAKVERADILFNQGVIHIIDHVLNLPYTVSETAAYFSLTALSGALVKTGLLETFDNTPGLTIFAPNNAAFQIIGNIATGLSTSQLTEVLNYHAVNHTIYDITGAQAQDIRVASVQGGELTINENQGGWFVNGARIIGGKEGGIVVGNGIVYIIDGVLNPAHGEITTTFTPNPILSTQPPAFLSASFVTEVPFITELVTGTPTSSATETPTSGSDVSSSTTLEAIPISFAALVIALFMSGLGGFFMV</sequence>
<dbReference type="STRING" id="1051890.A0A3N4LJ22"/>
<dbReference type="InterPro" id="IPR000782">
    <property type="entry name" value="FAS1_domain"/>
</dbReference>
<proteinExistence type="predicted"/>
<keyword evidence="1" id="KW-0472">Membrane</keyword>
<keyword evidence="2" id="KW-0732">Signal</keyword>
<feature type="signal peptide" evidence="2">
    <location>
        <begin position="1"/>
        <end position="20"/>
    </location>
</feature>
<keyword evidence="5" id="KW-1185">Reference proteome</keyword>
<accession>A0A3N4LJ22</accession>
<dbReference type="OrthoDB" id="286301at2759"/>
<dbReference type="InterPro" id="IPR036378">
    <property type="entry name" value="FAS1_dom_sf"/>
</dbReference>
<keyword evidence="1" id="KW-0812">Transmembrane</keyword>
<feature type="domain" description="FAS1" evidence="3">
    <location>
        <begin position="24"/>
        <end position="180"/>
    </location>
</feature>
<dbReference type="SMART" id="SM00554">
    <property type="entry name" value="FAS1"/>
    <property type="match status" value="2"/>
</dbReference>
<dbReference type="PANTHER" id="PTHR10900:SF77">
    <property type="entry name" value="FI19380P1"/>
    <property type="match status" value="1"/>
</dbReference>
<evidence type="ECO:0000313" key="5">
    <source>
        <dbReference type="Proteomes" id="UP000267821"/>
    </source>
</evidence>
<evidence type="ECO:0000256" key="2">
    <source>
        <dbReference type="SAM" id="SignalP"/>
    </source>
</evidence>
<dbReference type="Proteomes" id="UP000267821">
    <property type="component" value="Unassembled WGS sequence"/>
</dbReference>
<dbReference type="SUPFAM" id="SSF82153">
    <property type="entry name" value="FAS1 domain"/>
    <property type="match status" value="2"/>
</dbReference>
<dbReference type="AlphaFoldDB" id="A0A3N4LJ22"/>
<reference evidence="4 5" key="1">
    <citation type="journal article" date="2018" name="Nat. Ecol. Evol.">
        <title>Pezizomycetes genomes reveal the molecular basis of ectomycorrhizal truffle lifestyle.</title>
        <authorList>
            <person name="Murat C."/>
            <person name="Payen T."/>
            <person name="Noel B."/>
            <person name="Kuo A."/>
            <person name="Morin E."/>
            <person name="Chen J."/>
            <person name="Kohler A."/>
            <person name="Krizsan K."/>
            <person name="Balestrini R."/>
            <person name="Da Silva C."/>
            <person name="Montanini B."/>
            <person name="Hainaut M."/>
            <person name="Levati E."/>
            <person name="Barry K.W."/>
            <person name="Belfiori B."/>
            <person name="Cichocki N."/>
            <person name="Clum A."/>
            <person name="Dockter R.B."/>
            <person name="Fauchery L."/>
            <person name="Guy J."/>
            <person name="Iotti M."/>
            <person name="Le Tacon F."/>
            <person name="Lindquist E.A."/>
            <person name="Lipzen A."/>
            <person name="Malagnac F."/>
            <person name="Mello A."/>
            <person name="Molinier V."/>
            <person name="Miyauchi S."/>
            <person name="Poulain J."/>
            <person name="Riccioni C."/>
            <person name="Rubini A."/>
            <person name="Sitrit Y."/>
            <person name="Splivallo R."/>
            <person name="Traeger S."/>
            <person name="Wang M."/>
            <person name="Zifcakova L."/>
            <person name="Wipf D."/>
            <person name="Zambonelli A."/>
            <person name="Paolocci F."/>
            <person name="Nowrousian M."/>
            <person name="Ottonello S."/>
            <person name="Baldrian P."/>
            <person name="Spatafora J.W."/>
            <person name="Henrissat B."/>
            <person name="Nagy L.G."/>
            <person name="Aury J.M."/>
            <person name="Wincker P."/>
            <person name="Grigoriev I.V."/>
            <person name="Bonfante P."/>
            <person name="Martin F.M."/>
        </authorList>
    </citation>
    <scope>NUCLEOTIDE SEQUENCE [LARGE SCALE GENOMIC DNA]</scope>
    <source>
        <strain evidence="4 5">ATCC MYA-4762</strain>
    </source>
</reference>
<dbReference type="InterPro" id="IPR050904">
    <property type="entry name" value="Adhesion/Biosynth-related"/>
</dbReference>
<name>A0A3N4LJ22_9PEZI</name>
<keyword evidence="1" id="KW-1133">Transmembrane helix</keyword>
<dbReference type="PROSITE" id="PS50213">
    <property type="entry name" value="FAS1"/>
    <property type="match status" value="2"/>
</dbReference>
<feature type="transmembrane region" description="Helical" evidence="1">
    <location>
        <begin position="380"/>
        <end position="402"/>
    </location>
</feature>